<keyword evidence="3" id="KW-1185">Reference proteome</keyword>
<dbReference type="EMBL" id="JAEMHK010000003">
    <property type="protein sequence ID" value="MBJ6799555.1"/>
    <property type="molecule type" value="Genomic_DNA"/>
</dbReference>
<gene>
    <name evidence="2" type="ORF">JFN90_05335</name>
</gene>
<evidence type="ECO:0000256" key="1">
    <source>
        <dbReference type="SAM" id="MobiDB-lite"/>
    </source>
</evidence>
<sequence length="66" mass="7108">MRQQIVAASTTLNAAKKQAPTPLLSAAAALPHLLAHGRADAPSRLPARRPRRIWGREDGFTMAAPR</sequence>
<protein>
    <submittedName>
        <fullName evidence="2">Uncharacterized protein</fullName>
    </submittedName>
</protein>
<name>A0ABS0YNT2_9BACT</name>
<reference evidence="2 3" key="1">
    <citation type="submission" date="2020-12" db="EMBL/GenBank/DDBJ databases">
        <title>Geomonas sp. Red259, isolated from paddy soil.</title>
        <authorList>
            <person name="Xu Z."/>
            <person name="Zhang Z."/>
            <person name="Masuda Y."/>
            <person name="Itoh H."/>
            <person name="Senoo K."/>
        </authorList>
    </citation>
    <scope>NUCLEOTIDE SEQUENCE [LARGE SCALE GENOMIC DNA]</scope>
    <source>
        <strain evidence="2 3">Red259</strain>
    </source>
</reference>
<evidence type="ECO:0000313" key="2">
    <source>
        <dbReference type="EMBL" id="MBJ6799555.1"/>
    </source>
</evidence>
<dbReference type="Proteomes" id="UP000641025">
    <property type="component" value="Unassembled WGS sequence"/>
</dbReference>
<comment type="caution">
    <text evidence="2">The sequence shown here is derived from an EMBL/GenBank/DDBJ whole genome shotgun (WGS) entry which is preliminary data.</text>
</comment>
<proteinExistence type="predicted"/>
<dbReference type="RefSeq" id="WP_199394068.1">
    <property type="nucleotide sequence ID" value="NZ_JAEMHK010000003.1"/>
</dbReference>
<evidence type="ECO:0000313" key="3">
    <source>
        <dbReference type="Proteomes" id="UP000641025"/>
    </source>
</evidence>
<accession>A0ABS0YNT2</accession>
<feature type="region of interest" description="Disordered" evidence="1">
    <location>
        <begin position="41"/>
        <end position="66"/>
    </location>
</feature>
<organism evidence="2 3">
    <name type="scientific">Geomonas propionica</name>
    <dbReference type="NCBI Taxonomy" id="2798582"/>
    <lineage>
        <taxon>Bacteria</taxon>
        <taxon>Pseudomonadati</taxon>
        <taxon>Thermodesulfobacteriota</taxon>
        <taxon>Desulfuromonadia</taxon>
        <taxon>Geobacterales</taxon>
        <taxon>Geobacteraceae</taxon>
        <taxon>Geomonas</taxon>
    </lineage>
</organism>